<keyword evidence="2" id="KW-1185">Reference proteome</keyword>
<dbReference type="Pfam" id="PF03567">
    <property type="entry name" value="Sulfotransfer_2"/>
    <property type="match status" value="1"/>
</dbReference>
<accession>A0ABN7T2C9</accession>
<gene>
    <name evidence="1" type="ORF">OKIOD_LOCUS11877</name>
</gene>
<protein>
    <submittedName>
        <fullName evidence="1">Oidioi.mRNA.OKI2018_I69.chr1.g3112.t1.cds</fullName>
    </submittedName>
</protein>
<dbReference type="EMBL" id="OU015566">
    <property type="protein sequence ID" value="CAG5107030.1"/>
    <property type="molecule type" value="Genomic_DNA"/>
</dbReference>
<organism evidence="1 2">
    <name type="scientific">Oikopleura dioica</name>
    <name type="common">Tunicate</name>
    <dbReference type="NCBI Taxonomy" id="34765"/>
    <lineage>
        <taxon>Eukaryota</taxon>
        <taxon>Metazoa</taxon>
        <taxon>Chordata</taxon>
        <taxon>Tunicata</taxon>
        <taxon>Appendicularia</taxon>
        <taxon>Copelata</taxon>
        <taxon>Oikopleuridae</taxon>
        <taxon>Oikopleura</taxon>
    </lineage>
</organism>
<proteinExistence type="predicted"/>
<reference evidence="1 2" key="1">
    <citation type="submission" date="2021-04" db="EMBL/GenBank/DDBJ databases">
        <authorList>
            <person name="Bliznina A."/>
        </authorList>
    </citation>
    <scope>NUCLEOTIDE SEQUENCE [LARGE SCALE GENOMIC DNA]</scope>
</reference>
<name>A0ABN7T2C9_OIKDI</name>
<sequence length="243" mass="28818">MSLKKLEKSKTETLKFYDLSKPFSKENEVFEIQEARRKRIETFCSEKRSDDFLPQDSLRFTKMPKFESIYEFTTEDVQNPPAYIMTEDPIKRFLRYYHANARSSTKKPSKFILSAIKWKYSILIPDGIKVSVDLSIDEFAKFFLLTAKSNQTEIPLSLKKQVDKCHICSTQPKFQAKIETVSEDMKFLYDQFNIPAPHQKEKDEKNYIDLYKPKLSTSLLKELLEFYKDDYSTFDYNADQYLK</sequence>
<dbReference type="Proteomes" id="UP001158576">
    <property type="component" value="Chromosome 1"/>
</dbReference>
<evidence type="ECO:0000313" key="1">
    <source>
        <dbReference type="EMBL" id="CAG5107030.1"/>
    </source>
</evidence>
<dbReference type="InterPro" id="IPR005331">
    <property type="entry name" value="Sulfotransferase"/>
</dbReference>
<evidence type="ECO:0000313" key="2">
    <source>
        <dbReference type="Proteomes" id="UP001158576"/>
    </source>
</evidence>